<protein>
    <submittedName>
        <fullName evidence="4">Carbohydrate binding family 6</fullName>
    </submittedName>
</protein>
<dbReference type="Gene3D" id="2.60.120.260">
    <property type="entry name" value="Galactose-binding domain-like"/>
    <property type="match status" value="1"/>
</dbReference>
<dbReference type="HOGENOM" id="CLU_631199_0_0_11"/>
<reference evidence="4 5" key="1">
    <citation type="journal article" date="2009" name="Stand. Genomic Sci.">
        <title>Complete genome sequence of Catenulispora acidiphila type strain (ID 139908).</title>
        <authorList>
            <person name="Copeland A."/>
            <person name="Lapidus A."/>
            <person name="Glavina Del Rio T."/>
            <person name="Nolan M."/>
            <person name="Lucas S."/>
            <person name="Chen F."/>
            <person name="Tice H."/>
            <person name="Cheng J.F."/>
            <person name="Bruce D."/>
            <person name="Goodwin L."/>
            <person name="Pitluck S."/>
            <person name="Mikhailova N."/>
            <person name="Pati A."/>
            <person name="Ivanova N."/>
            <person name="Mavromatis K."/>
            <person name="Chen A."/>
            <person name="Palaniappan K."/>
            <person name="Chain P."/>
            <person name="Land M."/>
            <person name="Hauser L."/>
            <person name="Chang Y.J."/>
            <person name="Jeffries C.D."/>
            <person name="Chertkov O."/>
            <person name="Brettin T."/>
            <person name="Detter J.C."/>
            <person name="Han C."/>
            <person name="Ali Z."/>
            <person name="Tindall B.J."/>
            <person name="Goker M."/>
            <person name="Bristow J."/>
            <person name="Eisen J.A."/>
            <person name="Markowitz V."/>
            <person name="Hugenholtz P."/>
            <person name="Kyrpides N.C."/>
            <person name="Klenk H.P."/>
        </authorList>
    </citation>
    <scope>NUCLEOTIDE SEQUENCE [LARGE SCALE GENOMIC DNA]</scope>
    <source>
        <strain evidence="5">DSM 44928 / JCM 14897 / NBRC 102108 / NRRL B-24433 / ID139908</strain>
    </source>
</reference>
<dbReference type="Pfam" id="PF03422">
    <property type="entry name" value="CBM_6"/>
    <property type="match status" value="1"/>
</dbReference>
<dbReference type="CDD" id="cd04081">
    <property type="entry name" value="CBM35_galactosidase-like"/>
    <property type="match status" value="1"/>
</dbReference>
<evidence type="ECO:0000256" key="1">
    <source>
        <dbReference type="SAM" id="MobiDB-lite"/>
    </source>
</evidence>
<sequence length="434" mass="44306" precursor="true">MRRPLLSRLIPAVVLVVATTGAVAGQSAAKAAGVVPGLTGAAARQAAGPAADRFRQLTEQRVQAAAAGHGAASSAAATLHTSWGITMPVGVGTGFKALQSVVGGAQPTNGGDFVYAPTALPPGRACMEITTAYTPSGPDLWAWDWCGGRDQVGKLTAMDSTFLATYTTTVNGHPAYDLDEHQTSASGNVWTAYLYNYQTHAWDTFYTSSGTYDLSQYPFGWDMFEVYTTPDPGTGAGYYCHDLLGKPFESSSVQLLTGSTWTPAAPGNSSPDSTPPAPGSSLDCPALTITLAHPNDDWTALIGGTSGSSQSYEAEAAGNTLAGQAAVRSSSGASGGALVGYIGNGTANYLQVNNVSATTAGSHRLTIYYAAGENRSLTVSINGGAATSLTTPGTGGWDTVGSVATTVTLTAGTNTVRIGNPTGWAPDVDRIVVS</sequence>
<feature type="signal peptide" evidence="2">
    <location>
        <begin position="1"/>
        <end position="24"/>
    </location>
</feature>
<gene>
    <name evidence="4" type="ordered locus">Caci_5002</name>
</gene>
<dbReference type="InParanoid" id="C7Q3C6"/>
<dbReference type="RefSeq" id="WP_015793591.1">
    <property type="nucleotide sequence ID" value="NC_013131.1"/>
</dbReference>
<name>C7Q3C6_CATAD</name>
<evidence type="ECO:0000256" key="2">
    <source>
        <dbReference type="SAM" id="SignalP"/>
    </source>
</evidence>
<dbReference type="Proteomes" id="UP000000851">
    <property type="component" value="Chromosome"/>
</dbReference>
<feature type="compositionally biased region" description="Polar residues" evidence="1">
    <location>
        <begin position="259"/>
        <end position="272"/>
    </location>
</feature>
<accession>C7Q3C6</accession>
<dbReference type="AlphaFoldDB" id="C7Q3C6"/>
<evidence type="ECO:0000259" key="3">
    <source>
        <dbReference type="PROSITE" id="PS51175"/>
    </source>
</evidence>
<dbReference type="EMBL" id="CP001700">
    <property type="protein sequence ID" value="ACU73862.1"/>
    <property type="molecule type" value="Genomic_DNA"/>
</dbReference>
<evidence type="ECO:0000313" key="4">
    <source>
        <dbReference type="EMBL" id="ACU73862.1"/>
    </source>
</evidence>
<proteinExistence type="predicted"/>
<feature type="domain" description="CBM6" evidence="3">
    <location>
        <begin position="310"/>
        <end position="434"/>
    </location>
</feature>
<dbReference type="InterPro" id="IPR005084">
    <property type="entry name" value="CBM6"/>
</dbReference>
<dbReference type="GO" id="GO:0030246">
    <property type="term" value="F:carbohydrate binding"/>
    <property type="evidence" value="ECO:0007669"/>
    <property type="project" value="InterPro"/>
</dbReference>
<feature type="chain" id="PRO_5038474620" evidence="2">
    <location>
        <begin position="25"/>
        <end position="434"/>
    </location>
</feature>
<dbReference type="PROSITE" id="PS51175">
    <property type="entry name" value="CBM6"/>
    <property type="match status" value="1"/>
</dbReference>
<dbReference type="STRING" id="479433.Caci_5002"/>
<dbReference type="SUPFAM" id="SSF49785">
    <property type="entry name" value="Galactose-binding domain-like"/>
    <property type="match status" value="1"/>
</dbReference>
<dbReference type="KEGG" id="cai:Caci_5002"/>
<organism evidence="4 5">
    <name type="scientific">Catenulispora acidiphila (strain DSM 44928 / JCM 14897 / NBRC 102108 / NRRL B-24433 / ID139908)</name>
    <dbReference type="NCBI Taxonomy" id="479433"/>
    <lineage>
        <taxon>Bacteria</taxon>
        <taxon>Bacillati</taxon>
        <taxon>Actinomycetota</taxon>
        <taxon>Actinomycetes</taxon>
        <taxon>Catenulisporales</taxon>
        <taxon>Catenulisporaceae</taxon>
        <taxon>Catenulispora</taxon>
    </lineage>
</organism>
<feature type="region of interest" description="Disordered" evidence="1">
    <location>
        <begin position="259"/>
        <end position="280"/>
    </location>
</feature>
<keyword evidence="2" id="KW-0732">Signal</keyword>
<dbReference type="eggNOG" id="COG3533">
    <property type="taxonomic scope" value="Bacteria"/>
</dbReference>
<evidence type="ECO:0000313" key="5">
    <source>
        <dbReference type="Proteomes" id="UP000000851"/>
    </source>
</evidence>
<dbReference type="CAZy" id="CBM35">
    <property type="family name" value="Carbohydrate-Binding Module Family 35"/>
</dbReference>
<keyword evidence="5" id="KW-1185">Reference proteome</keyword>
<dbReference type="InterPro" id="IPR008979">
    <property type="entry name" value="Galactose-bd-like_sf"/>
</dbReference>